<dbReference type="HAMAP" id="MF_01107">
    <property type="entry name" value="ArgD_aminotrans_3"/>
    <property type="match status" value="1"/>
</dbReference>
<dbReference type="Gene3D" id="3.90.1150.10">
    <property type="entry name" value="Aspartate Aminotransferase, domain 1"/>
    <property type="match status" value="1"/>
</dbReference>
<dbReference type="AlphaFoldDB" id="A0A388JZU6"/>
<dbReference type="GO" id="GO:0008453">
    <property type="term" value="F:alanine-glyoxylate transaminase activity"/>
    <property type="evidence" value="ECO:0007669"/>
    <property type="project" value="UniProtKB-EC"/>
</dbReference>
<dbReference type="PANTHER" id="PTHR11986:SF79">
    <property type="entry name" value="ACETYLORNITHINE AMINOTRANSFERASE, MITOCHONDRIAL"/>
    <property type="match status" value="1"/>
</dbReference>
<reference evidence="12 13" key="1">
    <citation type="journal article" date="2018" name="Cell">
        <title>The Chara Genome: Secondary Complexity and Implications for Plant Terrestrialization.</title>
        <authorList>
            <person name="Nishiyama T."/>
            <person name="Sakayama H."/>
            <person name="Vries J.D."/>
            <person name="Buschmann H."/>
            <person name="Saint-Marcoux D."/>
            <person name="Ullrich K.K."/>
            <person name="Haas F.B."/>
            <person name="Vanderstraeten L."/>
            <person name="Becker D."/>
            <person name="Lang D."/>
            <person name="Vosolsobe S."/>
            <person name="Rombauts S."/>
            <person name="Wilhelmsson P.K.I."/>
            <person name="Janitza P."/>
            <person name="Kern R."/>
            <person name="Heyl A."/>
            <person name="Rumpler F."/>
            <person name="Villalobos L.I.A.C."/>
            <person name="Clay J.M."/>
            <person name="Skokan R."/>
            <person name="Toyoda A."/>
            <person name="Suzuki Y."/>
            <person name="Kagoshima H."/>
            <person name="Schijlen E."/>
            <person name="Tajeshwar N."/>
            <person name="Catarino B."/>
            <person name="Hetherington A.J."/>
            <person name="Saltykova A."/>
            <person name="Bonnot C."/>
            <person name="Breuninger H."/>
            <person name="Symeonidi A."/>
            <person name="Radhakrishnan G.V."/>
            <person name="Van Nieuwerburgh F."/>
            <person name="Deforce D."/>
            <person name="Chang C."/>
            <person name="Karol K.G."/>
            <person name="Hedrich R."/>
            <person name="Ulvskov P."/>
            <person name="Glockner G."/>
            <person name="Delwiche C.F."/>
            <person name="Petrasek J."/>
            <person name="Van de Peer Y."/>
            <person name="Friml J."/>
            <person name="Beilby M."/>
            <person name="Dolan L."/>
            <person name="Kohara Y."/>
            <person name="Sugano S."/>
            <person name="Fujiyama A."/>
            <person name="Delaux P.-M."/>
            <person name="Quint M."/>
            <person name="TheiBen G."/>
            <person name="Hagemann M."/>
            <person name="Harholt J."/>
            <person name="Dunand C."/>
            <person name="Zachgo S."/>
            <person name="Langdale J."/>
            <person name="Maumus F."/>
            <person name="Straeten D.V.D."/>
            <person name="Gould S.B."/>
            <person name="Rensing S.A."/>
        </authorList>
    </citation>
    <scope>NUCLEOTIDE SEQUENCE [LARGE SCALE GENOMIC DNA]</scope>
    <source>
        <strain evidence="12 13">S276</strain>
    </source>
</reference>
<evidence type="ECO:0000256" key="4">
    <source>
        <dbReference type="ARBA" id="ARBA00005024"/>
    </source>
</evidence>
<accession>A0A388JZU6</accession>
<gene>
    <name evidence="12" type="ORF">CBR_g37699</name>
</gene>
<dbReference type="GO" id="GO:0003992">
    <property type="term" value="F:N2-acetyl-L-ornithine:2-oxoglutarate 5-aminotransferase activity"/>
    <property type="evidence" value="ECO:0007669"/>
    <property type="project" value="EnsemblPlants"/>
</dbReference>
<keyword evidence="8" id="KW-0808">Transferase</keyword>
<comment type="pathway">
    <text evidence="4">Amino-acid biosynthesis; L-arginine biosynthesis; N(2)-acetyl-L-ornithine from L-glutamate: step 4/4.</text>
</comment>
<dbReference type="GO" id="GO:0009570">
    <property type="term" value="C:chloroplast stroma"/>
    <property type="evidence" value="ECO:0007669"/>
    <property type="project" value="TreeGrafter"/>
</dbReference>
<proteinExistence type="inferred from homology"/>
<comment type="cofactor">
    <cofactor evidence="2">
        <name>pyridoxal 5'-phosphate</name>
        <dbReference type="ChEBI" id="CHEBI:597326"/>
    </cofactor>
</comment>
<evidence type="ECO:0000256" key="6">
    <source>
        <dbReference type="ARBA" id="ARBA00022576"/>
    </source>
</evidence>
<dbReference type="Gramene" id="GBG63341">
    <property type="protein sequence ID" value="GBG63341"/>
    <property type="gene ID" value="CBR_g37699"/>
</dbReference>
<feature type="compositionally biased region" description="Low complexity" evidence="11">
    <location>
        <begin position="29"/>
        <end position="41"/>
    </location>
</feature>
<dbReference type="Gene3D" id="3.40.640.10">
    <property type="entry name" value="Type I PLP-dependent aspartate aminotransferase-like (Major domain)"/>
    <property type="match status" value="1"/>
</dbReference>
<keyword evidence="13" id="KW-1185">Reference proteome</keyword>
<dbReference type="UniPathway" id="UPA00068">
    <property type="reaction ID" value="UER00109"/>
</dbReference>
<dbReference type="InterPro" id="IPR049704">
    <property type="entry name" value="Aminotrans_3_PPA_site"/>
</dbReference>
<dbReference type="PROSITE" id="PS00600">
    <property type="entry name" value="AA_TRANSFER_CLASS_3"/>
    <property type="match status" value="1"/>
</dbReference>
<dbReference type="FunFam" id="3.40.640.10:FF:000004">
    <property type="entry name" value="Acetylornithine aminotransferase"/>
    <property type="match status" value="1"/>
</dbReference>
<evidence type="ECO:0000256" key="2">
    <source>
        <dbReference type="ARBA" id="ARBA00001933"/>
    </source>
</evidence>
<sequence>MQALCQSLSGAYVGSFTLQQPSDTPCEVSSSQGSDSGQIQAAGKSCGFWSPGHARTGGRLKAVANVEGLHSTFKKELPERGLAVLQGLSSPETAVHTPQTSRRRLHRSGRKAVVSMSAVPDEGRPPSAVTLATSETSEASMAADIMQRDAEVIVRTYARAPIVIVRGQGCKLYDAEGREYLDMAAGIAVNCLGHSDPTWVKAVSEQAATLAHVSNLYFTEPQVKLASRLVASSFADRIFFCNSGTEANEAAIKFARKYQRVKHAESTDPPPTDIVSFSNCFHGRTLGALALTWKEQYRTPFEPIMPGASFATFGDLDSAAQAIKKGRTAAVFVEPLQGEGGIHSATKQFLEGLRKMCDESGALLVFDEVQCGLGRTSRLWAHQAYDIYPDIMTVAKPLAGGLPIGAAFVTEAVASALSFGDHGSTFAGGPLVCHAALAVLDRIESDGFLEGVAKKGERLKRSLQDALSANKHVKEIRGVGLLVGIQLDVPAGPIIDAARESGVLAITAGKGDVVRLAPPLVIADEEIDFAVQVLANCIGKLP</sequence>
<dbReference type="Proteomes" id="UP000265515">
    <property type="component" value="Unassembled WGS sequence"/>
</dbReference>
<name>A0A388JZU6_CHABU</name>
<evidence type="ECO:0000313" key="12">
    <source>
        <dbReference type="EMBL" id="GBG63341.1"/>
    </source>
</evidence>
<dbReference type="GO" id="GO:0042802">
    <property type="term" value="F:identical protein binding"/>
    <property type="evidence" value="ECO:0007669"/>
    <property type="project" value="TreeGrafter"/>
</dbReference>
<comment type="catalytic activity">
    <reaction evidence="1">
        <text>glyoxylate + L-alanine = glycine + pyruvate</text>
        <dbReference type="Rhea" id="RHEA:24248"/>
        <dbReference type="ChEBI" id="CHEBI:15361"/>
        <dbReference type="ChEBI" id="CHEBI:36655"/>
        <dbReference type="ChEBI" id="CHEBI:57305"/>
        <dbReference type="ChEBI" id="CHEBI:57972"/>
        <dbReference type="EC" id="2.6.1.44"/>
    </reaction>
</comment>
<dbReference type="InterPro" id="IPR004636">
    <property type="entry name" value="AcOrn/SuccOrn_fam"/>
</dbReference>
<dbReference type="GO" id="GO:0005739">
    <property type="term" value="C:mitochondrion"/>
    <property type="evidence" value="ECO:0007669"/>
    <property type="project" value="UniProtKB-SubCell"/>
</dbReference>
<evidence type="ECO:0000256" key="11">
    <source>
        <dbReference type="SAM" id="MobiDB-lite"/>
    </source>
</evidence>
<dbReference type="InterPro" id="IPR005814">
    <property type="entry name" value="Aminotrans_3"/>
</dbReference>
<dbReference type="InterPro" id="IPR015422">
    <property type="entry name" value="PyrdxlP-dep_Trfase_small"/>
</dbReference>
<keyword evidence="7" id="KW-0028">Amino-acid biosynthesis</keyword>
<dbReference type="GO" id="GO:0080022">
    <property type="term" value="P:primary root development"/>
    <property type="evidence" value="ECO:0007669"/>
    <property type="project" value="EnsemblPlants"/>
</dbReference>
<dbReference type="NCBIfam" id="NF002325">
    <property type="entry name" value="PRK01278.1"/>
    <property type="match status" value="1"/>
</dbReference>
<dbReference type="GO" id="GO:0042742">
    <property type="term" value="P:defense response to bacterium"/>
    <property type="evidence" value="ECO:0007669"/>
    <property type="project" value="EnsemblPlants"/>
</dbReference>
<evidence type="ECO:0000256" key="3">
    <source>
        <dbReference type="ARBA" id="ARBA00004173"/>
    </source>
</evidence>
<dbReference type="Pfam" id="PF00202">
    <property type="entry name" value="Aminotran_3"/>
    <property type="match status" value="1"/>
</dbReference>
<dbReference type="OrthoDB" id="5419315at2759"/>
<comment type="similarity">
    <text evidence="5 10">Belongs to the class-III pyridoxal-phosphate-dependent aminotransferase family.</text>
</comment>
<organism evidence="12 13">
    <name type="scientific">Chara braunii</name>
    <name type="common">Braun's stonewort</name>
    <dbReference type="NCBI Taxonomy" id="69332"/>
    <lineage>
        <taxon>Eukaryota</taxon>
        <taxon>Viridiplantae</taxon>
        <taxon>Streptophyta</taxon>
        <taxon>Charophyceae</taxon>
        <taxon>Charales</taxon>
        <taxon>Characeae</taxon>
        <taxon>Chara</taxon>
    </lineage>
</organism>
<dbReference type="InterPro" id="IPR015424">
    <property type="entry name" value="PyrdxlP-dep_Trfase"/>
</dbReference>
<evidence type="ECO:0000256" key="5">
    <source>
        <dbReference type="ARBA" id="ARBA00008954"/>
    </source>
</evidence>
<keyword evidence="6" id="KW-0032">Aminotransferase</keyword>
<dbReference type="EMBL" id="BFEA01000038">
    <property type="protein sequence ID" value="GBG63341.1"/>
    <property type="molecule type" value="Genomic_DNA"/>
</dbReference>
<dbReference type="SUPFAM" id="SSF53383">
    <property type="entry name" value="PLP-dependent transferases"/>
    <property type="match status" value="1"/>
</dbReference>
<keyword evidence="9 10" id="KW-0663">Pyridoxal phosphate</keyword>
<protein>
    <submittedName>
        <fullName evidence="12">Uncharacterized protein</fullName>
    </submittedName>
</protein>
<dbReference type="STRING" id="69332.A0A388JZU6"/>
<dbReference type="GO" id="GO:0030170">
    <property type="term" value="F:pyridoxal phosphate binding"/>
    <property type="evidence" value="ECO:0007669"/>
    <property type="project" value="InterPro"/>
</dbReference>
<evidence type="ECO:0000256" key="8">
    <source>
        <dbReference type="ARBA" id="ARBA00022679"/>
    </source>
</evidence>
<evidence type="ECO:0000256" key="10">
    <source>
        <dbReference type="RuleBase" id="RU003560"/>
    </source>
</evidence>
<dbReference type="CDD" id="cd00610">
    <property type="entry name" value="OAT_like"/>
    <property type="match status" value="1"/>
</dbReference>
<dbReference type="InterPro" id="IPR015421">
    <property type="entry name" value="PyrdxlP-dep_Trfase_major"/>
</dbReference>
<comment type="caution">
    <text evidence="12">The sequence shown here is derived from an EMBL/GenBank/DDBJ whole genome shotgun (WGS) entry which is preliminary data.</text>
</comment>
<dbReference type="GO" id="GO:0006526">
    <property type="term" value="P:L-arginine biosynthetic process"/>
    <property type="evidence" value="ECO:0007669"/>
    <property type="project" value="UniProtKB-UniPathway"/>
</dbReference>
<evidence type="ECO:0000256" key="1">
    <source>
        <dbReference type="ARBA" id="ARBA00001781"/>
    </source>
</evidence>
<comment type="subcellular location">
    <subcellularLocation>
        <location evidence="3">Mitochondrion</location>
    </subcellularLocation>
</comment>
<dbReference type="InterPro" id="IPR050103">
    <property type="entry name" value="Class-III_PLP-dep_AT"/>
</dbReference>
<evidence type="ECO:0000313" key="13">
    <source>
        <dbReference type="Proteomes" id="UP000265515"/>
    </source>
</evidence>
<dbReference type="PANTHER" id="PTHR11986">
    <property type="entry name" value="AMINOTRANSFERASE CLASS III"/>
    <property type="match status" value="1"/>
</dbReference>
<feature type="region of interest" description="Disordered" evidence="11">
    <location>
        <begin position="22"/>
        <end position="41"/>
    </location>
</feature>
<evidence type="ECO:0000256" key="7">
    <source>
        <dbReference type="ARBA" id="ARBA00022605"/>
    </source>
</evidence>
<dbReference type="OMA" id="GEIITME"/>
<evidence type="ECO:0000256" key="9">
    <source>
        <dbReference type="ARBA" id="ARBA00022898"/>
    </source>
</evidence>
<dbReference type="NCBIfam" id="TIGR00707">
    <property type="entry name" value="argD"/>
    <property type="match status" value="1"/>
</dbReference>